<dbReference type="GO" id="GO:0004867">
    <property type="term" value="F:serine-type endopeptidase inhibitor activity"/>
    <property type="evidence" value="ECO:0007669"/>
    <property type="project" value="UniProtKB-KW"/>
</dbReference>
<evidence type="ECO:0000313" key="3">
    <source>
        <dbReference type="Proteomes" id="UP000024404"/>
    </source>
</evidence>
<keyword evidence="1" id="KW-0722">Serine protease inhibitor</keyword>
<accession>A0A8R1TZE8</accession>
<name>A0A8R1TZE8_ONCVO</name>
<keyword evidence="3" id="KW-1185">Reference proteome</keyword>
<reference evidence="2" key="2">
    <citation type="submission" date="2022-06" db="UniProtKB">
        <authorList>
            <consortium name="EnsemblMetazoa"/>
        </authorList>
    </citation>
    <scope>IDENTIFICATION</scope>
</reference>
<evidence type="ECO:0008006" key="4">
    <source>
        <dbReference type="Google" id="ProtNLM"/>
    </source>
</evidence>
<protein>
    <recommendedName>
        <fullName evidence="4">TIL domain-containing protein</fullName>
    </recommendedName>
</protein>
<organism evidence="2 3">
    <name type="scientific">Onchocerca volvulus</name>
    <dbReference type="NCBI Taxonomy" id="6282"/>
    <lineage>
        <taxon>Eukaryota</taxon>
        <taxon>Metazoa</taxon>
        <taxon>Ecdysozoa</taxon>
        <taxon>Nematoda</taxon>
        <taxon>Chromadorea</taxon>
        <taxon>Rhabditida</taxon>
        <taxon>Spirurina</taxon>
        <taxon>Spiruromorpha</taxon>
        <taxon>Filarioidea</taxon>
        <taxon>Onchocercidae</taxon>
        <taxon>Onchocerca</taxon>
    </lineage>
</organism>
<dbReference type="EMBL" id="CMVM020000213">
    <property type="status" value="NOT_ANNOTATED_CDS"/>
    <property type="molecule type" value="Genomic_DNA"/>
</dbReference>
<dbReference type="InterPro" id="IPR036084">
    <property type="entry name" value="Ser_inhib-like_sf"/>
</dbReference>
<sequence>MEQYYKKRNYKENEIWTNCIGYELRCGENQEIILWIKCRETCYKAGCECPAFLRFHRASNGNCVRKKDCLLGNDFSQISEWKNSRNVVLLAKKLRII</sequence>
<dbReference type="OMA" id="CECPAFL"/>
<dbReference type="Proteomes" id="UP000024404">
    <property type="component" value="Unassembled WGS sequence"/>
</dbReference>
<dbReference type="SUPFAM" id="SSF57567">
    <property type="entry name" value="Serine protease inhibitors"/>
    <property type="match status" value="1"/>
</dbReference>
<reference evidence="3" key="1">
    <citation type="submission" date="2013-10" db="EMBL/GenBank/DDBJ databases">
        <title>Genome sequencing of Onchocerca volvulus.</title>
        <authorList>
            <person name="Cotton J."/>
            <person name="Tsai J."/>
            <person name="Stanley E."/>
            <person name="Tracey A."/>
            <person name="Holroyd N."/>
            <person name="Lustigman S."/>
            <person name="Berriman M."/>
        </authorList>
    </citation>
    <scope>NUCLEOTIDE SEQUENCE</scope>
</reference>
<dbReference type="EnsemblMetazoa" id="OVOC7555.1">
    <property type="protein sequence ID" value="OVOC7555.1"/>
    <property type="gene ID" value="WBGene00244364"/>
</dbReference>
<evidence type="ECO:0000256" key="1">
    <source>
        <dbReference type="ARBA" id="ARBA00022900"/>
    </source>
</evidence>
<keyword evidence="1" id="KW-0646">Protease inhibitor</keyword>
<dbReference type="Gene3D" id="2.10.25.10">
    <property type="entry name" value="Laminin"/>
    <property type="match status" value="1"/>
</dbReference>
<dbReference type="AlphaFoldDB" id="A0A8R1TZE8"/>
<evidence type="ECO:0000313" key="2">
    <source>
        <dbReference type="EnsemblMetazoa" id="OVOC7555.1"/>
    </source>
</evidence>
<proteinExistence type="predicted"/>